<dbReference type="EMBL" id="AK149205">
    <property type="protein sequence ID" value="BAE28765.1"/>
    <property type="molecule type" value="mRNA"/>
</dbReference>
<sequence length="99" mass="9842">MPPGRSGGGRWAAAGLGVVVRAAGAPCARAVAGVRRRDPPGLGCTATGAGLQLCGSRRRRPGGSAVLAASLLHIYDRLSHSLSVDSVQSLARGSVPTAS</sequence>
<reference evidence="2" key="3">
    <citation type="journal article" date="2000" name="Genome Res.">
        <title>RIKEN integrated sequence analysis (RISA) system--384-format sequencing pipeline with 384 multicapillary sequencer.</title>
        <authorList>
            <person name="Shibata K."/>
            <person name="Itoh M."/>
            <person name="Aizawa K."/>
            <person name="Nagaoka S."/>
            <person name="Sasaki N."/>
            <person name="Carninci P."/>
            <person name="Konno H."/>
            <person name="Akiyama J."/>
            <person name="Nishi K."/>
            <person name="Kitsunai T."/>
            <person name="Tashiro H."/>
            <person name="Itoh M."/>
            <person name="Sumi N."/>
            <person name="Ishii Y."/>
            <person name="Nakamura S."/>
            <person name="Hazama M."/>
            <person name="Nishine T."/>
            <person name="Harada A."/>
            <person name="Yamamoto R."/>
            <person name="Matsumoto H."/>
            <person name="Sakaguchi S."/>
            <person name="Ikegami T."/>
            <person name="Kashiwagi K."/>
            <person name="Fujiwake S."/>
            <person name="Inoue K."/>
            <person name="Togawa Y."/>
            <person name="Izawa M."/>
            <person name="Ohara E."/>
            <person name="Watahiki M."/>
            <person name="Yoneda Y."/>
            <person name="Ishikawa T."/>
            <person name="Ozawa K."/>
            <person name="Tanaka T."/>
            <person name="Matsuura S."/>
            <person name="Kawai J."/>
            <person name="Okazaki Y."/>
            <person name="Muramatsu M."/>
            <person name="Inoue Y."/>
            <person name="Kira A."/>
            <person name="Hayashizaki Y."/>
        </authorList>
    </citation>
    <scope>NUCLEOTIDE SEQUENCE</scope>
    <source>
        <strain evidence="2">C57BL/6J</strain>
        <tissue evidence="2">Sympathetic ganglion</tissue>
    </source>
</reference>
<reference evidence="2" key="5">
    <citation type="journal article" date="2002" name="Nature">
        <title>Analysis of the mouse transcriptome based on functional annotation of 60,770 full-length cDNAs.</title>
        <authorList>
            <consortium name="The FANTOM Consortium and the RIKEN Genome Exploration Research Group Phase I and II Team"/>
        </authorList>
    </citation>
    <scope>NUCLEOTIDE SEQUENCE</scope>
    <source>
        <strain evidence="2">C57BL/6J</strain>
        <tissue evidence="2">Sympathetic ganglion</tissue>
    </source>
</reference>
<dbReference type="AlphaFoldDB" id="Q3UEZ6"/>
<proteinExistence type="evidence at transcript level"/>
<evidence type="ECO:0000256" key="1">
    <source>
        <dbReference type="SAM" id="SignalP"/>
    </source>
</evidence>
<protein>
    <recommendedName>
        <fullName evidence="3">Secreted protein</fullName>
    </recommendedName>
</protein>
<feature type="signal peptide" evidence="1">
    <location>
        <begin position="1"/>
        <end position="24"/>
    </location>
</feature>
<evidence type="ECO:0000313" key="2">
    <source>
        <dbReference type="EMBL" id="BAE28765.1"/>
    </source>
</evidence>
<evidence type="ECO:0008006" key="3">
    <source>
        <dbReference type="Google" id="ProtNLM"/>
    </source>
</evidence>
<reference evidence="2" key="6">
    <citation type="submission" date="2004-03" db="EMBL/GenBank/DDBJ databases">
        <authorList>
            <person name="Arakawa T."/>
            <person name="Carninci P."/>
            <person name="Fukuda S."/>
            <person name="Hashizume W."/>
            <person name="Hayashida K."/>
            <person name="Hori F."/>
            <person name="Iida J."/>
            <person name="Imamura K."/>
            <person name="Imotani K."/>
            <person name="Itoh M."/>
            <person name="Kanagawa S."/>
            <person name="Kawai J."/>
            <person name="Kojima M."/>
            <person name="Konno H."/>
            <person name="Murata M."/>
            <person name="Nakamura M."/>
            <person name="Ninomiya N."/>
            <person name="Nishiyori H."/>
            <person name="Nomura K."/>
            <person name="Ohno M."/>
            <person name="Sakazume N."/>
            <person name="Sano H."/>
            <person name="Sasaki D."/>
            <person name="Shibata K."/>
            <person name="Shiraki T."/>
            <person name="Tagami M."/>
            <person name="Tagami Y."/>
            <person name="Waki K."/>
            <person name="Watahiki A."/>
            <person name="Muramatsu M."/>
            <person name="Hayashizaki Y."/>
        </authorList>
    </citation>
    <scope>NUCLEOTIDE SEQUENCE</scope>
    <source>
        <strain evidence="2">C57BL/6J</strain>
        <tissue evidence="2">Sympathetic ganglion</tissue>
    </source>
</reference>
<reference evidence="2" key="2">
    <citation type="journal article" date="2000" name="Genome Res.">
        <title>Normalization and subtraction of cap-trapper-selected cDNAs to prepare full-length cDNA libraries for rapid discovery of new genes.</title>
        <authorList>
            <person name="Carninci P."/>
            <person name="Shibata Y."/>
            <person name="Hayatsu N."/>
            <person name="Sugahara Y."/>
            <person name="Shibata K."/>
            <person name="Itoh M."/>
            <person name="Konno H."/>
            <person name="Okazaki Y."/>
            <person name="Muramatsu M."/>
            <person name="Hayashizaki Y."/>
        </authorList>
    </citation>
    <scope>NUCLEOTIDE SEQUENCE</scope>
    <source>
        <strain evidence="2">C57BL/6J</strain>
        <tissue evidence="2">Sympathetic ganglion</tissue>
    </source>
</reference>
<organism evidence="2">
    <name type="scientific">Mus musculus</name>
    <name type="common">Mouse</name>
    <dbReference type="NCBI Taxonomy" id="10090"/>
    <lineage>
        <taxon>Eukaryota</taxon>
        <taxon>Metazoa</taxon>
        <taxon>Chordata</taxon>
        <taxon>Craniata</taxon>
        <taxon>Vertebrata</taxon>
        <taxon>Euteleostomi</taxon>
        <taxon>Mammalia</taxon>
        <taxon>Eutheria</taxon>
        <taxon>Euarchontoglires</taxon>
        <taxon>Glires</taxon>
        <taxon>Rodentia</taxon>
        <taxon>Myomorpha</taxon>
        <taxon>Muroidea</taxon>
        <taxon>Muridae</taxon>
        <taxon>Murinae</taxon>
        <taxon>Mus</taxon>
        <taxon>Mus</taxon>
    </lineage>
</organism>
<feature type="chain" id="PRO_5004229925" description="Secreted protein" evidence="1">
    <location>
        <begin position="25"/>
        <end position="99"/>
    </location>
</feature>
<reference evidence="2" key="8">
    <citation type="journal article" date="2005" name="Science">
        <title>Antisense Transcription in the Mammalian Transcriptome.</title>
        <authorList>
            <consortium name="RIKEN Genome Exploration Research Group and Genome Science Group (Genome Network Project Core Group) and the FANTOM Consortium"/>
        </authorList>
    </citation>
    <scope>NUCLEOTIDE SEQUENCE</scope>
    <source>
        <strain evidence="2">C57BL/6J</strain>
        <tissue evidence="2">Sympathetic ganglion</tissue>
    </source>
</reference>
<accession>Q3UEZ6</accession>
<reference evidence="2" key="7">
    <citation type="journal article" date="2005" name="Science">
        <title>The Transcriptional Landscape of the Mammalian Genome.</title>
        <authorList>
            <consortium name="The FANTOM Consortium"/>
            <consortium name="Riken Genome Exploration Research Group and Genome Science Group (Genome Network Project Core Group)"/>
        </authorList>
    </citation>
    <scope>NUCLEOTIDE SEQUENCE</scope>
    <source>
        <strain evidence="2">C57BL/6J</strain>
        <tissue evidence="2">Sympathetic ganglion</tissue>
    </source>
</reference>
<keyword evidence="1" id="KW-0732">Signal</keyword>
<reference evidence="2" key="1">
    <citation type="journal article" date="1999" name="Methods Enzymol.">
        <title>High-efficiency full-length cDNA cloning.</title>
        <authorList>
            <person name="Carninci P."/>
            <person name="Hayashizaki Y."/>
        </authorList>
    </citation>
    <scope>NUCLEOTIDE SEQUENCE</scope>
    <source>
        <strain evidence="2">C57BL/6J</strain>
        <tissue evidence="2">Sympathetic ganglion</tissue>
    </source>
</reference>
<reference evidence="2" key="4">
    <citation type="journal article" date="2001" name="Nature">
        <title>Functional annotation of a full-length mouse cDNA collection.</title>
        <authorList>
            <consortium name="The RIKEN Genome Exploration Research Group Phase II Team and the FANTOM Consortium"/>
        </authorList>
    </citation>
    <scope>NUCLEOTIDE SEQUENCE</scope>
    <source>
        <strain evidence="2">C57BL/6J</strain>
        <tissue evidence="2">Sympathetic ganglion</tissue>
    </source>
</reference>
<name>Q3UEZ6_MOUSE</name>